<accession>A0AA38CAC9</accession>
<comment type="caution">
    <text evidence="1">The sequence shown here is derived from an EMBL/GenBank/DDBJ whole genome shotgun (WGS) entry which is preliminary data.</text>
</comment>
<dbReference type="Proteomes" id="UP000824469">
    <property type="component" value="Unassembled WGS sequence"/>
</dbReference>
<evidence type="ECO:0000313" key="2">
    <source>
        <dbReference type="Proteomes" id="UP000824469"/>
    </source>
</evidence>
<gene>
    <name evidence="1" type="ORF">KI387_039179</name>
</gene>
<name>A0AA38CAC9_TAXCH</name>
<dbReference type="AlphaFoldDB" id="A0AA38CAC9"/>
<evidence type="ECO:0000313" key="1">
    <source>
        <dbReference type="EMBL" id="KAH9295591.1"/>
    </source>
</evidence>
<sequence>PQQPRVYGCDPQIPQPNESIRELDIDTGLRTLVFQSTPIPPIIIQQLSLLDTTANEAREFWTRPENHP</sequence>
<organism evidence="1 2">
    <name type="scientific">Taxus chinensis</name>
    <name type="common">Chinese yew</name>
    <name type="synonym">Taxus wallichiana var. chinensis</name>
    <dbReference type="NCBI Taxonomy" id="29808"/>
    <lineage>
        <taxon>Eukaryota</taxon>
        <taxon>Viridiplantae</taxon>
        <taxon>Streptophyta</taxon>
        <taxon>Embryophyta</taxon>
        <taxon>Tracheophyta</taxon>
        <taxon>Spermatophyta</taxon>
        <taxon>Pinopsida</taxon>
        <taxon>Pinidae</taxon>
        <taxon>Conifers II</taxon>
        <taxon>Cupressales</taxon>
        <taxon>Taxaceae</taxon>
        <taxon>Taxus</taxon>
    </lineage>
</organism>
<reference evidence="1 2" key="1">
    <citation type="journal article" date="2021" name="Nat. Plants">
        <title>The Taxus genome provides insights into paclitaxel biosynthesis.</title>
        <authorList>
            <person name="Xiong X."/>
            <person name="Gou J."/>
            <person name="Liao Q."/>
            <person name="Li Y."/>
            <person name="Zhou Q."/>
            <person name="Bi G."/>
            <person name="Li C."/>
            <person name="Du R."/>
            <person name="Wang X."/>
            <person name="Sun T."/>
            <person name="Guo L."/>
            <person name="Liang H."/>
            <person name="Lu P."/>
            <person name="Wu Y."/>
            <person name="Zhang Z."/>
            <person name="Ro D.K."/>
            <person name="Shang Y."/>
            <person name="Huang S."/>
            <person name="Yan J."/>
        </authorList>
    </citation>
    <scope>NUCLEOTIDE SEQUENCE [LARGE SCALE GENOMIC DNA]</scope>
    <source>
        <strain evidence="1">Ta-2019</strain>
    </source>
</reference>
<keyword evidence="2" id="KW-1185">Reference proteome</keyword>
<feature type="non-terminal residue" evidence="1">
    <location>
        <position position="1"/>
    </location>
</feature>
<proteinExistence type="predicted"/>
<dbReference type="EMBL" id="JAHRHJ020000011">
    <property type="protein sequence ID" value="KAH9295591.1"/>
    <property type="molecule type" value="Genomic_DNA"/>
</dbReference>
<protein>
    <submittedName>
        <fullName evidence="1">Uncharacterized protein</fullName>
    </submittedName>
</protein>